<feature type="region of interest" description="Disordered" evidence="1">
    <location>
        <begin position="1"/>
        <end position="85"/>
    </location>
</feature>
<dbReference type="EMBL" id="KB099993">
    <property type="protein sequence ID" value="ELK37781.1"/>
    <property type="molecule type" value="Genomic_DNA"/>
</dbReference>
<keyword evidence="3" id="KW-1185">Reference proteome</keyword>
<sequence length="85" mass="8934">MPSNSGGLVRTGCVARVQRPQEAAEDQRNLGQKHEEAGLSPGSSEMQRELDPTGFLGLALPTMVPGHPTPSSSSSDFQPTPGQPH</sequence>
<feature type="compositionally biased region" description="Polar residues" evidence="1">
    <location>
        <begin position="69"/>
        <end position="85"/>
    </location>
</feature>
<feature type="compositionally biased region" description="Basic and acidic residues" evidence="1">
    <location>
        <begin position="25"/>
        <end position="37"/>
    </location>
</feature>
<gene>
    <name evidence="2" type="ORF">MDA_GLEAN10011809</name>
</gene>
<protein>
    <submittedName>
        <fullName evidence="2">Uncharacterized protein</fullName>
    </submittedName>
</protein>
<dbReference type="AlphaFoldDB" id="L5MHB4"/>
<reference evidence="3" key="1">
    <citation type="journal article" date="2013" name="Science">
        <title>Comparative analysis of bat genomes provides insight into the evolution of flight and immunity.</title>
        <authorList>
            <person name="Zhang G."/>
            <person name="Cowled C."/>
            <person name="Shi Z."/>
            <person name="Huang Z."/>
            <person name="Bishop-Lilly K.A."/>
            <person name="Fang X."/>
            <person name="Wynne J.W."/>
            <person name="Xiong Z."/>
            <person name="Baker M.L."/>
            <person name="Zhao W."/>
            <person name="Tachedjian M."/>
            <person name="Zhu Y."/>
            <person name="Zhou P."/>
            <person name="Jiang X."/>
            <person name="Ng J."/>
            <person name="Yang L."/>
            <person name="Wu L."/>
            <person name="Xiao J."/>
            <person name="Feng Y."/>
            <person name="Chen Y."/>
            <person name="Sun X."/>
            <person name="Zhang Y."/>
            <person name="Marsh G.A."/>
            <person name="Crameri G."/>
            <person name="Broder C.C."/>
            <person name="Frey K.G."/>
            <person name="Wang L.F."/>
            <person name="Wang J."/>
        </authorList>
    </citation>
    <scope>NUCLEOTIDE SEQUENCE [LARGE SCALE GENOMIC DNA]</scope>
</reference>
<evidence type="ECO:0000313" key="2">
    <source>
        <dbReference type="EMBL" id="ELK37781.1"/>
    </source>
</evidence>
<evidence type="ECO:0000256" key="1">
    <source>
        <dbReference type="SAM" id="MobiDB-lite"/>
    </source>
</evidence>
<organism evidence="2 3">
    <name type="scientific">Myotis davidii</name>
    <name type="common">David's myotis</name>
    <dbReference type="NCBI Taxonomy" id="225400"/>
    <lineage>
        <taxon>Eukaryota</taxon>
        <taxon>Metazoa</taxon>
        <taxon>Chordata</taxon>
        <taxon>Craniata</taxon>
        <taxon>Vertebrata</taxon>
        <taxon>Euteleostomi</taxon>
        <taxon>Mammalia</taxon>
        <taxon>Eutheria</taxon>
        <taxon>Laurasiatheria</taxon>
        <taxon>Chiroptera</taxon>
        <taxon>Yangochiroptera</taxon>
        <taxon>Vespertilionidae</taxon>
        <taxon>Myotis</taxon>
    </lineage>
</organism>
<name>L5MHB4_MYODS</name>
<evidence type="ECO:0000313" key="3">
    <source>
        <dbReference type="Proteomes" id="UP000010556"/>
    </source>
</evidence>
<proteinExistence type="predicted"/>
<dbReference type="Proteomes" id="UP000010556">
    <property type="component" value="Unassembled WGS sequence"/>
</dbReference>
<accession>L5MHB4</accession>